<evidence type="ECO:0000313" key="1">
    <source>
        <dbReference type="EMBL" id="CAH1987940.1"/>
    </source>
</evidence>
<dbReference type="OrthoDB" id="6772367at2759"/>
<comment type="caution">
    <text evidence="1">The sequence shown here is derived from an EMBL/GenBank/DDBJ whole genome shotgun (WGS) entry which is preliminary data.</text>
</comment>
<evidence type="ECO:0000313" key="2">
    <source>
        <dbReference type="Proteomes" id="UP001152888"/>
    </source>
</evidence>
<dbReference type="PANTHER" id="PTHR37162">
    <property type="entry name" value="HAT FAMILY DIMERISATION DOMAINCONTAINING PROTEIN-RELATED"/>
    <property type="match status" value="1"/>
</dbReference>
<gene>
    <name evidence="1" type="ORF">ACAOBT_LOCUS18176</name>
</gene>
<reference evidence="1" key="1">
    <citation type="submission" date="2022-03" db="EMBL/GenBank/DDBJ databases">
        <authorList>
            <person name="Sayadi A."/>
        </authorList>
    </citation>
    <scope>NUCLEOTIDE SEQUENCE</scope>
</reference>
<name>A0A9P0L7J0_ACAOB</name>
<evidence type="ECO:0008006" key="3">
    <source>
        <dbReference type="Google" id="ProtNLM"/>
    </source>
</evidence>
<keyword evidence="2" id="KW-1185">Reference proteome</keyword>
<dbReference type="Proteomes" id="UP001152888">
    <property type="component" value="Unassembled WGS sequence"/>
</dbReference>
<dbReference type="EMBL" id="CAKOFQ010007033">
    <property type="protein sequence ID" value="CAH1987940.1"/>
    <property type="molecule type" value="Genomic_DNA"/>
</dbReference>
<proteinExistence type="predicted"/>
<organism evidence="1 2">
    <name type="scientific">Acanthoscelides obtectus</name>
    <name type="common">Bean weevil</name>
    <name type="synonym">Bruchus obtectus</name>
    <dbReference type="NCBI Taxonomy" id="200917"/>
    <lineage>
        <taxon>Eukaryota</taxon>
        <taxon>Metazoa</taxon>
        <taxon>Ecdysozoa</taxon>
        <taxon>Arthropoda</taxon>
        <taxon>Hexapoda</taxon>
        <taxon>Insecta</taxon>
        <taxon>Pterygota</taxon>
        <taxon>Neoptera</taxon>
        <taxon>Endopterygota</taxon>
        <taxon>Coleoptera</taxon>
        <taxon>Polyphaga</taxon>
        <taxon>Cucujiformia</taxon>
        <taxon>Chrysomeloidea</taxon>
        <taxon>Chrysomelidae</taxon>
        <taxon>Bruchinae</taxon>
        <taxon>Bruchini</taxon>
        <taxon>Acanthoscelides</taxon>
    </lineage>
</organism>
<protein>
    <recommendedName>
        <fullName evidence="3">DUF4371 domain-containing protein</fullName>
    </recommendedName>
</protein>
<dbReference type="PANTHER" id="PTHR37162:SF1">
    <property type="entry name" value="BED-TYPE DOMAIN-CONTAINING PROTEIN"/>
    <property type="match status" value="1"/>
</dbReference>
<dbReference type="AlphaFoldDB" id="A0A9P0L7J0"/>
<accession>A0A9P0L7J0</accession>
<sequence>MMMESDTADKSDQITYESTLKCGKSELEKHLATEKHKKNHIKKRGVMSLDAFVEKKSGHSQKVSEAEIKLSSFFAHHNAFQVVDHLIPILKDSFPASNILKDVKLGRTKTTSVINNVIAKKENEDLAVVLQQNFFSVLIDESTDISANKLLCVNVKFIHNSG</sequence>